<keyword evidence="1" id="KW-0261">Viral envelope protein</keyword>
<dbReference type="EMBL" id="DQ155184">
    <property type="protein sequence ID" value="ABA08273.1"/>
    <property type="molecule type" value="Genomic_DNA"/>
</dbReference>
<proteinExistence type="predicted"/>
<evidence type="ECO:0000313" key="1">
    <source>
        <dbReference type="EMBL" id="ABA08273.1"/>
    </source>
</evidence>
<organism evidence="1">
    <name type="scientific">Human immunodeficiency virus type 1</name>
    <name type="common">HIV-1</name>
    <dbReference type="NCBI Taxonomy" id="11676"/>
    <lineage>
        <taxon>Viruses</taxon>
        <taxon>Riboviria</taxon>
        <taxon>Pararnavirae</taxon>
        <taxon>Artverviricota</taxon>
        <taxon>Revtraviricetes</taxon>
        <taxon>Ortervirales</taxon>
        <taxon>Retroviridae</taxon>
        <taxon>Orthoretrovirinae</taxon>
        <taxon>Lentivirus</taxon>
        <taxon>Lentivirus humimdef1</taxon>
    </lineage>
</organism>
<feature type="non-terminal residue" evidence="1">
    <location>
        <position position="1"/>
    </location>
</feature>
<dbReference type="GO" id="GO:0019031">
    <property type="term" value="C:viral envelope"/>
    <property type="evidence" value="ECO:0007669"/>
    <property type="project" value="UniProtKB-KW"/>
</dbReference>
<keyword evidence="1" id="KW-0946">Virion</keyword>
<sequence>SAGVATSAAIPSATRTIQQCMPLPSKDWTHPSCLLQCMPLPSK</sequence>
<feature type="non-terminal residue" evidence="1">
    <location>
        <position position="43"/>
    </location>
</feature>
<reference evidence="1" key="1">
    <citation type="journal article" date="2008" name="AIDS Res. Hum. Retroviruses">
        <title>HIV type 1 genetic diversity in Moyale, Mandera, and Turkana based on env-C2-V3 sequences.</title>
        <authorList>
            <person name="Khamadi S.A."/>
            <person name="Lihana R.W."/>
            <person name="Mwaniki D.L."/>
            <person name="Kinyua J."/>
            <person name="Lagat N."/>
            <person name="Carter J.Y."/>
            <person name="Ichimura H."/>
            <person name="Oishi I."/>
            <person name="Okoth F.A."/>
            <person name="Ochieng W."/>
        </authorList>
    </citation>
    <scope>NUCLEOTIDE SEQUENCE</scope>
    <source>
        <strain evidence="1">MYDH048</strain>
    </source>
</reference>
<protein>
    <submittedName>
        <fullName evidence="1">Envelope glycoprotein</fullName>
    </submittedName>
</protein>
<gene>
    <name evidence="1" type="primary">env</name>
</gene>
<organismHost>
    <name type="scientific">Homo sapiens</name>
    <name type="common">Human</name>
    <dbReference type="NCBI Taxonomy" id="9606"/>
</organismHost>
<name>Q3LX59_HV1</name>
<accession>Q3LX59</accession>